<sequence length="256" mass="29465">MSARHFLPSFLIAVLAAGMLAFSSPMPARAADRTIYLTFDDGPLPGTENVHAVLRQENVPAALFMVGLHVETQPHGRKLLDDARSIPLATLGNHSYSHANSRYRNFYSDTAGVVADMQRANQVLGFKPPVPARLPGRNVFRLTRIFADDLSIDVREWQREWLDYELVGEAGFRLYGWDHEWVHSDDGKPVQSVDRLVSEIDHLFRYNRFMRPDKMILLMHDQMFQDKFDGKQNLETFIRQLKARGYRFGDPARYEE</sequence>
<gene>
    <name evidence="7" type="ORF">SAMN02982989_4854</name>
</gene>
<accession>A0A1X7D0T8</accession>
<keyword evidence="5" id="KW-0732">Signal</keyword>
<feature type="chain" id="PRO_5012259468" description="Chitooligosaccharide deacetylase" evidence="5">
    <location>
        <begin position="31"/>
        <end position="256"/>
    </location>
</feature>
<evidence type="ECO:0000256" key="1">
    <source>
        <dbReference type="ARBA" id="ARBA00003236"/>
    </source>
</evidence>
<keyword evidence="8" id="KW-1185">Reference proteome</keyword>
<dbReference type="RefSeq" id="WP_234810859.1">
    <property type="nucleotide sequence ID" value="NZ_FXAF01000002.1"/>
</dbReference>
<dbReference type="Proteomes" id="UP000192903">
    <property type="component" value="Unassembled WGS sequence"/>
</dbReference>
<dbReference type="GO" id="GO:0005975">
    <property type="term" value="P:carbohydrate metabolic process"/>
    <property type="evidence" value="ECO:0007669"/>
    <property type="project" value="InterPro"/>
</dbReference>
<dbReference type="PROSITE" id="PS51677">
    <property type="entry name" value="NODB"/>
    <property type="match status" value="1"/>
</dbReference>
<protein>
    <recommendedName>
        <fullName evidence="3">Chitooligosaccharide deacetylase</fullName>
    </recommendedName>
    <alternativeName>
        <fullName evidence="4">Nodulation protein B</fullName>
    </alternativeName>
</protein>
<dbReference type="Pfam" id="PF01522">
    <property type="entry name" value="Polysacc_deac_1"/>
    <property type="match status" value="1"/>
</dbReference>
<dbReference type="EMBL" id="FXAF01000002">
    <property type="protein sequence ID" value="SMF06564.1"/>
    <property type="molecule type" value="Genomic_DNA"/>
</dbReference>
<reference evidence="8" key="1">
    <citation type="submission" date="2017-04" db="EMBL/GenBank/DDBJ databases">
        <authorList>
            <person name="Varghese N."/>
            <person name="Submissions S."/>
        </authorList>
    </citation>
    <scope>NUCLEOTIDE SEQUENCE [LARGE SCALE GENOMIC DNA]</scope>
    <source>
        <strain evidence="8">B4P</strain>
    </source>
</reference>
<evidence type="ECO:0000256" key="3">
    <source>
        <dbReference type="ARBA" id="ARBA00020071"/>
    </source>
</evidence>
<evidence type="ECO:0000256" key="5">
    <source>
        <dbReference type="SAM" id="SignalP"/>
    </source>
</evidence>
<organism evidence="7 8">
    <name type="scientific">Xaviernesmea oryzae</name>
    <dbReference type="NCBI Taxonomy" id="464029"/>
    <lineage>
        <taxon>Bacteria</taxon>
        <taxon>Pseudomonadati</taxon>
        <taxon>Pseudomonadota</taxon>
        <taxon>Alphaproteobacteria</taxon>
        <taxon>Hyphomicrobiales</taxon>
        <taxon>Rhizobiaceae</taxon>
        <taxon>Rhizobium/Agrobacterium group</taxon>
        <taxon>Xaviernesmea</taxon>
    </lineage>
</organism>
<comment type="function">
    <text evidence="1">Is involved in generating a small heat-stable compound (Nod), an acylated oligomer of N-acetylglucosamine, that stimulates mitosis in various plant protoplasts.</text>
</comment>
<dbReference type="PANTHER" id="PTHR10587">
    <property type="entry name" value="GLYCOSYL TRANSFERASE-RELATED"/>
    <property type="match status" value="1"/>
</dbReference>
<evidence type="ECO:0000313" key="7">
    <source>
        <dbReference type="EMBL" id="SMF06564.1"/>
    </source>
</evidence>
<dbReference type="AlphaFoldDB" id="A0A1X7D0T8"/>
<dbReference type="STRING" id="464029.SAMN02982989_4854"/>
<proteinExistence type="inferred from homology"/>
<evidence type="ECO:0000256" key="4">
    <source>
        <dbReference type="ARBA" id="ARBA00032976"/>
    </source>
</evidence>
<dbReference type="Gene3D" id="3.20.20.370">
    <property type="entry name" value="Glycoside hydrolase/deacetylase"/>
    <property type="match status" value="1"/>
</dbReference>
<feature type="domain" description="NodB homology" evidence="6">
    <location>
        <begin position="33"/>
        <end position="249"/>
    </location>
</feature>
<dbReference type="InterPro" id="IPR002509">
    <property type="entry name" value="NODB_dom"/>
</dbReference>
<name>A0A1X7D0T8_9HYPH</name>
<dbReference type="InterPro" id="IPR050248">
    <property type="entry name" value="Polysacc_deacetylase_ArnD"/>
</dbReference>
<comment type="similarity">
    <text evidence="2">Belongs to the polysaccharide deacetylase family.</text>
</comment>
<evidence type="ECO:0000259" key="6">
    <source>
        <dbReference type="PROSITE" id="PS51677"/>
    </source>
</evidence>
<feature type="signal peptide" evidence="5">
    <location>
        <begin position="1"/>
        <end position="30"/>
    </location>
</feature>
<dbReference type="GO" id="GO:0016810">
    <property type="term" value="F:hydrolase activity, acting on carbon-nitrogen (but not peptide) bonds"/>
    <property type="evidence" value="ECO:0007669"/>
    <property type="project" value="InterPro"/>
</dbReference>
<dbReference type="InterPro" id="IPR011330">
    <property type="entry name" value="Glyco_hydro/deAcase_b/a-brl"/>
</dbReference>
<evidence type="ECO:0000256" key="2">
    <source>
        <dbReference type="ARBA" id="ARBA00010973"/>
    </source>
</evidence>
<dbReference type="SUPFAM" id="SSF88713">
    <property type="entry name" value="Glycoside hydrolase/deacetylase"/>
    <property type="match status" value="1"/>
</dbReference>
<evidence type="ECO:0000313" key="8">
    <source>
        <dbReference type="Proteomes" id="UP000192903"/>
    </source>
</evidence>